<accession>A0A1Y6CVZ9</accession>
<sequence length="61" mass="6976">MSDDPHKTIALLREALRINAVETNKVRAQNDALQNDLRRTRLELADARKEIARLSGHERQG</sequence>
<dbReference type="EMBL" id="FXAM01000001">
    <property type="protein sequence ID" value="SMF94410.1"/>
    <property type="molecule type" value="Genomic_DNA"/>
</dbReference>
<dbReference type="RefSeq" id="WP_085211768.1">
    <property type="nucleotide sequence ID" value="NZ_FXAM01000001.1"/>
</dbReference>
<dbReference type="AlphaFoldDB" id="A0A1Y6CVZ9"/>
<protein>
    <submittedName>
        <fullName evidence="2">Uncharacterized protein</fullName>
    </submittedName>
</protein>
<dbReference type="STRING" id="1760988.SAMN02949497_1725"/>
<evidence type="ECO:0000256" key="1">
    <source>
        <dbReference type="SAM" id="Coils"/>
    </source>
</evidence>
<keyword evidence="1" id="KW-0175">Coiled coil</keyword>
<dbReference type="Proteomes" id="UP000192923">
    <property type="component" value="Unassembled WGS sequence"/>
</dbReference>
<feature type="coiled-coil region" evidence="1">
    <location>
        <begin position="23"/>
        <end position="57"/>
    </location>
</feature>
<reference evidence="2 3" key="1">
    <citation type="submission" date="2016-12" db="EMBL/GenBank/DDBJ databases">
        <authorList>
            <person name="Song W.-J."/>
            <person name="Kurnit D.M."/>
        </authorList>
    </citation>
    <scope>NUCLEOTIDE SEQUENCE [LARGE SCALE GENOMIC DNA]</scope>
    <source>
        <strain evidence="2 3">175</strain>
    </source>
</reference>
<organism evidence="2 3">
    <name type="scientific">Methylomagnum ishizawai</name>
    <dbReference type="NCBI Taxonomy" id="1760988"/>
    <lineage>
        <taxon>Bacteria</taxon>
        <taxon>Pseudomonadati</taxon>
        <taxon>Pseudomonadota</taxon>
        <taxon>Gammaproteobacteria</taxon>
        <taxon>Methylococcales</taxon>
        <taxon>Methylococcaceae</taxon>
        <taxon>Methylomagnum</taxon>
    </lineage>
</organism>
<gene>
    <name evidence="2" type="ORF">SAMN02949497_1725</name>
</gene>
<proteinExistence type="predicted"/>
<name>A0A1Y6CVZ9_9GAMM</name>
<keyword evidence="3" id="KW-1185">Reference proteome</keyword>
<evidence type="ECO:0000313" key="3">
    <source>
        <dbReference type="Proteomes" id="UP000192923"/>
    </source>
</evidence>
<evidence type="ECO:0000313" key="2">
    <source>
        <dbReference type="EMBL" id="SMF94410.1"/>
    </source>
</evidence>